<evidence type="ECO:0008006" key="4">
    <source>
        <dbReference type="Google" id="ProtNLM"/>
    </source>
</evidence>
<dbReference type="EMBL" id="CAKJTG010000002">
    <property type="protein sequence ID" value="CAG9606799.1"/>
    <property type="molecule type" value="Genomic_DNA"/>
</dbReference>
<gene>
    <name evidence="2" type="ORF">NEOCIP111885_00487</name>
</gene>
<dbReference type="Pfam" id="PF14270">
    <property type="entry name" value="DUF4358"/>
    <property type="match status" value="1"/>
</dbReference>
<dbReference type="RefSeq" id="WP_230495072.1">
    <property type="nucleotide sequence ID" value="NZ_CAKJTG010000002.1"/>
</dbReference>
<dbReference type="InterPro" id="IPR025648">
    <property type="entry name" value="DUF4358"/>
</dbReference>
<dbReference type="AlphaFoldDB" id="A0A9C7G6G8"/>
<dbReference type="PROSITE" id="PS51257">
    <property type="entry name" value="PROKAR_LIPOPROTEIN"/>
    <property type="match status" value="1"/>
</dbReference>
<accession>A0A9C7G6G8</accession>
<proteinExistence type="predicted"/>
<organism evidence="2 3">
    <name type="scientific">Pseudoneobacillus rhizosphaerae</name>
    <dbReference type="NCBI Taxonomy" id="2880968"/>
    <lineage>
        <taxon>Bacteria</taxon>
        <taxon>Bacillati</taxon>
        <taxon>Bacillota</taxon>
        <taxon>Bacilli</taxon>
        <taxon>Bacillales</taxon>
        <taxon>Bacillaceae</taxon>
        <taxon>Pseudoneobacillus</taxon>
    </lineage>
</organism>
<dbReference type="Proteomes" id="UP000789845">
    <property type="component" value="Unassembled WGS sequence"/>
</dbReference>
<comment type="caution">
    <text evidence="2">The sequence shown here is derived from an EMBL/GenBank/DDBJ whole genome shotgun (WGS) entry which is preliminary data.</text>
</comment>
<feature type="chain" id="PRO_5038800414" description="DUF4358 domain-containing protein" evidence="1">
    <location>
        <begin position="19"/>
        <end position="185"/>
    </location>
</feature>
<sequence length="185" mass="20837">MKKLMSLLGFVLVLGMIAGCSNQGSGKNEVQPTITLEEMSLKIKEQIAADMKEQGAGEDVLVDGKLQSYIEVDLLDDKDPSTSIYLEKMQLNKEEVEDGLVLAAMMNVNSDEIILLKAKDEKHVKSLKEALEREKEAQIKTWEIYLPDQFEKVKNNVIKTNGNYLLYVTSGNPEKIEAIFDSYFK</sequence>
<evidence type="ECO:0000256" key="1">
    <source>
        <dbReference type="SAM" id="SignalP"/>
    </source>
</evidence>
<keyword evidence="3" id="KW-1185">Reference proteome</keyword>
<reference evidence="2" key="1">
    <citation type="submission" date="2021-10" db="EMBL/GenBank/DDBJ databases">
        <authorList>
            <person name="Criscuolo A."/>
        </authorList>
    </citation>
    <scope>NUCLEOTIDE SEQUENCE</scope>
    <source>
        <strain evidence="2">CIP111885</strain>
    </source>
</reference>
<feature type="signal peptide" evidence="1">
    <location>
        <begin position="1"/>
        <end position="18"/>
    </location>
</feature>
<name>A0A9C7G6G8_9BACI</name>
<protein>
    <recommendedName>
        <fullName evidence="4">DUF4358 domain-containing protein</fullName>
    </recommendedName>
</protein>
<evidence type="ECO:0000313" key="3">
    <source>
        <dbReference type="Proteomes" id="UP000789845"/>
    </source>
</evidence>
<keyword evidence="1" id="KW-0732">Signal</keyword>
<evidence type="ECO:0000313" key="2">
    <source>
        <dbReference type="EMBL" id="CAG9606799.1"/>
    </source>
</evidence>